<evidence type="ECO:0000313" key="4">
    <source>
        <dbReference type="EMBL" id="MBW4753971.1"/>
    </source>
</evidence>
<evidence type="ECO:0000256" key="1">
    <source>
        <dbReference type="SAM" id="SignalP"/>
    </source>
</evidence>
<dbReference type="InterPro" id="IPR055149">
    <property type="entry name" value="Agl_cat_D2"/>
</dbReference>
<dbReference type="RefSeq" id="WP_219432782.1">
    <property type="nucleotide sequence ID" value="NZ_JAHXCP010000002.1"/>
</dbReference>
<accession>A0ABS6Y3B9</accession>
<dbReference type="SMART" id="SM00710">
    <property type="entry name" value="PbH1"/>
    <property type="match status" value="6"/>
</dbReference>
<sequence length="967" mass="105768">MMKKKLLIALTLLLSGTMVSKASYADDWNIPSADAKGRVGALMPYTRYDSETATLGGGATLKTSPTWSRKEIASQASRQSYVDLPSNGSYAEWTMKGDANGVTLRFTMPDSPDGMGLNGSLDVYVNDKKVQTVNLTSYYMYQYFAGGNPTDKSDGGTACFAFDETHFLLNKALRAGDRIRIQSSGANGYDYGVDFIETEVVPEEIECPAGAVNVTDAKYRKYVKGKDYLKAFEEALKDADAGSKVLYIPAGTFELSGIWYIFGSDVKITGAGMWYTNLKFTNPNPFGGGISGGNGSHGPDGYCNNVEICNLYLNSNLRSRHNQQAVYKCFMDVFKGGSVIHHVWEDHFECGFWIGDYNGKVDYSNGLKIISCRIRNNFADGVNFCQGTSNATVYNCSVRNNGDDGLAMWNDHTMGAVDEKNNTFAYNTIELIWRAGGIALYGGDGHKIYNNYIADMFMASGIHLNDVFPGPKYTNTQKISFDNNILVRCGTNDDSWHEDLAAIDIKGGVRNVVFNNTKIYDSPFDAIRVMSGPSGIEFKNTEILGASLAGQTTKYSTWEHSTGAIRLDVDGVKFSNGIKIANVSEDKIKNNQTWPVWTDNNKARAAAIGYEYLSDATYKVPDFPEADTSQQGGIVNPLEGIKGYDVALRGLRWENAEGSTVLKEGDDVTFKFALQNVSNVDIPAGVNIGVKVTVDGQESYVTASYKNGLKAKQIVILTTQSAWKATAGGHTVKAEADYRNKLTDELTRENNILGKKFNVAEKDDNGDYTPVTGGYDLVVTKVAFDKKTINPGDEVRFTATIVNAGDRDVPAGTKLGVQFQIDGNTSVITWNDKHYGGLKSHQKITLSATGGTNGKSTWTATNGVHTLTAWVNDTHDYRDEVNGSDDANKKSIELKIPLGAIRFFSASEVNSPDDLNNLNQTNRIEGLSGKTAVDEAYYDLQGNKVSTSKENLKPGLYIHKGKKFIVR</sequence>
<dbReference type="Pfam" id="PF22815">
    <property type="entry name" value="CatAgl_D1"/>
    <property type="match status" value="1"/>
</dbReference>
<protein>
    <submittedName>
        <fullName evidence="4">Right-handed parallel beta-helix repeat-containing protein</fullName>
    </submittedName>
</protein>
<reference evidence="4 5" key="1">
    <citation type="submission" date="2021-07" db="EMBL/GenBank/DDBJ databases">
        <title>Genomic diversity and antimicrobial resistance of Prevotella spp. isolated from chronic lung disease airways.</title>
        <authorList>
            <person name="Webb K.A."/>
            <person name="Olagoke O.S."/>
            <person name="Baird T."/>
            <person name="Neill J."/>
            <person name="Pham A."/>
            <person name="Wells T.J."/>
            <person name="Ramsay K.A."/>
            <person name="Bell S.C."/>
            <person name="Sarovich D.S."/>
            <person name="Price E.P."/>
        </authorList>
    </citation>
    <scope>NUCLEOTIDE SEQUENCE [LARGE SCALE GENOMIC DNA]</scope>
    <source>
        <strain evidence="4 5">SCHI0027.S.6</strain>
    </source>
</reference>
<feature type="chain" id="PRO_5045521973" evidence="1">
    <location>
        <begin position="26"/>
        <end position="967"/>
    </location>
</feature>
<dbReference type="CDD" id="cd14490">
    <property type="entry name" value="CBM6-CBM35-CBM36_like_1"/>
    <property type="match status" value="1"/>
</dbReference>
<dbReference type="InterPro" id="IPR033801">
    <property type="entry name" value="CBM6-CBM35-CBM36-like_1"/>
</dbReference>
<evidence type="ECO:0000259" key="2">
    <source>
        <dbReference type="Pfam" id="PF22815"/>
    </source>
</evidence>
<feature type="signal peptide" evidence="1">
    <location>
        <begin position="1"/>
        <end position="25"/>
    </location>
</feature>
<dbReference type="Pfam" id="PF22816">
    <property type="entry name" value="CatAgl_D2"/>
    <property type="match status" value="1"/>
</dbReference>
<comment type="caution">
    <text evidence="4">The sequence shown here is derived from an EMBL/GenBank/DDBJ whole genome shotgun (WGS) entry which is preliminary data.</text>
</comment>
<evidence type="ECO:0000313" key="5">
    <source>
        <dbReference type="Proteomes" id="UP000812077"/>
    </source>
</evidence>
<dbReference type="Proteomes" id="UP000812077">
    <property type="component" value="Unassembled WGS sequence"/>
</dbReference>
<proteinExistence type="predicted"/>
<evidence type="ECO:0000259" key="3">
    <source>
        <dbReference type="Pfam" id="PF22816"/>
    </source>
</evidence>
<gene>
    <name evidence="4" type="ORF">KZO77_02795</name>
</gene>
<keyword evidence="1" id="KW-0732">Signal</keyword>
<dbReference type="EMBL" id="JAHXCP010000002">
    <property type="protein sequence ID" value="MBW4753971.1"/>
    <property type="molecule type" value="Genomic_DNA"/>
</dbReference>
<feature type="domain" description="CBM6/CBM35/CBM36-like 1" evidence="2">
    <location>
        <begin position="43"/>
        <end position="201"/>
    </location>
</feature>
<dbReference type="InterPro" id="IPR006626">
    <property type="entry name" value="PbH1"/>
</dbReference>
<name>A0ABS6Y3B9_9BACT</name>
<organism evidence="4 5">
    <name type="scientific">Prevotella melaninogenica</name>
    <dbReference type="NCBI Taxonomy" id="28132"/>
    <lineage>
        <taxon>Bacteria</taxon>
        <taxon>Pseudomonadati</taxon>
        <taxon>Bacteroidota</taxon>
        <taxon>Bacteroidia</taxon>
        <taxon>Bacteroidales</taxon>
        <taxon>Prevotellaceae</taxon>
        <taxon>Prevotella</taxon>
    </lineage>
</organism>
<keyword evidence="5" id="KW-1185">Reference proteome</keyword>
<feature type="domain" description="Alpha-1,3-glucanase catalytic" evidence="3">
    <location>
        <begin position="230"/>
        <end position="470"/>
    </location>
</feature>